<dbReference type="GO" id="GO:0005886">
    <property type="term" value="C:plasma membrane"/>
    <property type="evidence" value="ECO:0007669"/>
    <property type="project" value="TreeGrafter"/>
</dbReference>
<dbReference type="SMART" id="SM00382">
    <property type="entry name" value="AAA"/>
    <property type="match status" value="1"/>
</dbReference>
<dbReference type="OrthoDB" id="9808272at2"/>
<dbReference type="InterPro" id="IPR007831">
    <property type="entry name" value="T2SS_GspE_N"/>
</dbReference>
<dbReference type="GO" id="GO:0005524">
    <property type="term" value="F:ATP binding"/>
    <property type="evidence" value="ECO:0007669"/>
    <property type="project" value="UniProtKB-KW"/>
</dbReference>
<dbReference type="InterPro" id="IPR027417">
    <property type="entry name" value="P-loop_NTPase"/>
</dbReference>
<evidence type="ECO:0000256" key="2">
    <source>
        <dbReference type="ARBA" id="ARBA00022741"/>
    </source>
</evidence>
<keyword evidence="2" id="KW-0547">Nucleotide-binding</keyword>
<dbReference type="Gene3D" id="1.10.40.70">
    <property type="match status" value="1"/>
</dbReference>
<dbReference type="FunFam" id="3.40.50.300:FF:000398">
    <property type="entry name" value="Type IV pilus assembly ATPase PilB"/>
    <property type="match status" value="1"/>
</dbReference>
<dbReference type="PANTHER" id="PTHR30258:SF1">
    <property type="entry name" value="PROTEIN TRANSPORT PROTEIN HOFB HOMOLOG"/>
    <property type="match status" value="1"/>
</dbReference>
<comment type="similarity">
    <text evidence="1">Belongs to the GSP E family.</text>
</comment>
<dbReference type="InterPro" id="IPR003593">
    <property type="entry name" value="AAA+_ATPase"/>
</dbReference>
<dbReference type="GeneID" id="42776760"/>
<comment type="caution">
    <text evidence="6">The sequence shown here is derived from an EMBL/GenBank/DDBJ whole genome shotgun (WGS) entry which is preliminary data.</text>
</comment>
<keyword evidence="7" id="KW-1185">Reference proteome</keyword>
<keyword evidence="3" id="KW-0067">ATP-binding</keyword>
<evidence type="ECO:0000259" key="5">
    <source>
        <dbReference type="PROSITE" id="PS00662"/>
    </source>
</evidence>
<evidence type="ECO:0000256" key="3">
    <source>
        <dbReference type="ARBA" id="ARBA00022840"/>
    </source>
</evidence>
<dbReference type="FunFam" id="3.30.300.160:FF:000002">
    <property type="entry name" value="Type II secretion system protein E"/>
    <property type="match status" value="1"/>
</dbReference>
<dbReference type="InterPro" id="IPR037257">
    <property type="entry name" value="T2SS_E_N_sf"/>
</dbReference>
<sequence>MIRTKKRLGDILVQAGKINQSDLMSALKKQALSGRRLGEILVDEGLVSENDILSVLELQLGIKKVNLDSIDIDENAIRSVSESIARKHNILPIKIEGNDIYIAMSDPFNLMAVEDVKVVTGLNVKKVLEKKDSISKAIKNFYTKQYAEKVAQDLVQKEKENTKKKQEEKQVSELEKATANAPVVKLVDTIIQNSIRMGASDVHVEPFENEVRVRARVDGSLQNMLSIPKESQNTLITRIKILANLNIAEKRIPQDGRILTNIDGKAVDLRVSILPTVNGEKVVIRILSKDSSLMNKESLGMRKDDMKKLEQILQNPFGIILVTGPTGSGKSTTLYAVLNELNTIDKNIITVEDPVEFMVDGINQVNVNAKAGLTFASGLRSILRQDPDIIMVGEIRDGETAEIAIRAAITGHVVLSTLHTNDAPSSVARLVDMGIEPYLISTSVTGIIAQRLVRKVCTKCAKKYYASEYEKRILGRDSDEKIILTKGEGCPHCNGTGYKGRIGIYEILPIERNVRDAITAGKNSDVLKDIAIRDGMKTLTMACMEHVYEGITTVDELLRVAVVRE</sequence>
<feature type="domain" description="Bacterial type II secretion system protein E" evidence="5">
    <location>
        <begin position="383"/>
        <end position="397"/>
    </location>
</feature>
<dbReference type="eggNOG" id="COG2804">
    <property type="taxonomic scope" value="Bacteria"/>
</dbReference>
<dbReference type="Gene3D" id="3.40.50.300">
    <property type="entry name" value="P-loop containing nucleotide triphosphate hydrolases"/>
    <property type="match status" value="1"/>
</dbReference>
<gene>
    <name evidence="6" type="ORF">CP373A1_13785</name>
</gene>
<accession>A0A1B8RLN3</accession>
<feature type="coiled-coil region" evidence="4">
    <location>
        <begin position="147"/>
        <end position="177"/>
    </location>
</feature>
<dbReference type="SUPFAM" id="SSF52540">
    <property type="entry name" value="P-loop containing nucleoside triphosphate hydrolases"/>
    <property type="match status" value="1"/>
</dbReference>
<dbReference type="EMBL" id="MAPZ01000026">
    <property type="protein sequence ID" value="OBY09735.1"/>
    <property type="molecule type" value="Genomic_DNA"/>
</dbReference>
<dbReference type="AlphaFoldDB" id="A0A1B8RLN3"/>
<dbReference type="RefSeq" id="WP_027098930.1">
    <property type="nucleotide sequence ID" value="NZ_CABHIH010000006.1"/>
</dbReference>
<dbReference type="FunFam" id="3.30.450.90:FF:000001">
    <property type="entry name" value="Type II secretion system ATPase GspE"/>
    <property type="match status" value="1"/>
</dbReference>
<dbReference type="GO" id="GO:0016887">
    <property type="term" value="F:ATP hydrolysis activity"/>
    <property type="evidence" value="ECO:0007669"/>
    <property type="project" value="TreeGrafter"/>
</dbReference>
<evidence type="ECO:0000313" key="6">
    <source>
        <dbReference type="EMBL" id="OBY09735.1"/>
    </source>
</evidence>
<evidence type="ECO:0000256" key="4">
    <source>
        <dbReference type="SAM" id="Coils"/>
    </source>
</evidence>
<dbReference type="SUPFAM" id="SSF160246">
    <property type="entry name" value="EspE N-terminal domain-like"/>
    <property type="match status" value="1"/>
</dbReference>
<dbReference type="Gene3D" id="3.30.300.160">
    <property type="entry name" value="Type II secretion system, protein E, N-terminal domain"/>
    <property type="match status" value="1"/>
</dbReference>
<evidence type="ECO:0000313" key="7">
    <source>
        <dbReference type="Proteomes" id="UP000092714"/>
    </source>
</evidence>
<proteinExistence type="inferred from homology"/>
<dbReference type="Pfam" id="PF05157">
    <property type="entry name" value="MshEN"/>
    <property type="match status" value="1"/>
</dbReference>
<dbReference type="PANTHER" id="PTHR30258">
    <property type="entry name" value="TYPE II SECRETION SYSTEM PROTEIN GSPE-RELATED"/>
    <property type="match status" value="1"/>
</dbReference>
<dbReference type="Gene3D" id="3.30.450.90">
    <property type="match status" value="1"/>
</dbReference>
<keyword evidence="4" id="KW-0175">Coiled coil</keyword>
<dbReference type="Pfam" id="PF00437">
    <property type="entry name" value="T2SSE"/>
    <property type="match status" value="1"/>
</dbReference>
<dbReference type="Proteomes" id="UP000092714">
    <property type="component" value="Unassembled WGS sequence"/>
</dbReference>
<reference evidence="6 7" key="1">
    <citation type="submission" date="2016-06" db="EMBL/GenBank/DDBJ databases">
        <authorList>
            <person name="Kjaerup R.B."/>
            <person name="Dalgaard T.S."/>
            <person name="Juul-Madsen H.R."/>
        </authorList>
    </citation>
    <scope>NUCLEOTIDE SEQUENCE [LARGE SCALE GENOMIC DNA]</scope>
    <source>
        <strain evidence="6 7">373-A1</strain>
    </source>
</reference>
<protein>
    <submittedName>
        <fullName evidence="6">Type II secretion system protein GspE</fullName>
    </submittedName>
</protein>
<evidence type="ECO:0000256" key="1">
    <source>
        <dbReference type="ARBA" id="ARBA00006611"/>
    </source>
</evidence>
<organism evidence="6 7">
    <name type="scientific">Clostridium paraputrificum</name>
    <dbReference type="NCBI Taxonomy" id="29363"/>
    <lineage>
        <taxon>Bacteria</taxon>
        <taxon>Bacillati</taxon>
        <taxon>Bacillota</taxon>
        <taxon>Clostridia</taxon>
        <taxon>Eubacteriales</taxon>
        <taxon>Clostridiaceae</taxon>
        <taxon>Clostridium</taxon>
    </lineage>
</organism>
<dbReference type="CDD" id="cd01129">
    <property type="entry name" value="PulE-GspE-like"/>
    <property type="match status" value="1"/>
</dbReference>
<name>A0A1B8RLN3_9CLOT</name>
<dbReference type="InterPro" id="IPR001482">
    <property type="entry name" value="T2SS/T4SS_dom"/>
</dbReference>
<dbReference type="PROSITE" id="PS00662">
    <property type="entry name" value="T2SP_E"/>
    <property type="match status" value="1"/>
</dbReference>